<sequence>MATTNSADSTSVEPSIAVFNGNRVVNSFPCHDIVKLADETYMQWQQQVRLVLDGYELLGFLDGTLPPPPRLIQTFDGSLALNPLAPVFKQ</sequence>
<accession>A0ABR0PJ76</accession>
<evidence type="ECO:0000313" key="2">
    <source>
        <dbReference type="Proteomes" id="UP001358586"/>
    </source>
</evidence>
<evidence type="ECO:0008006" key="3">
    <source>
        <dbReference type="Google" id="ProtNLM"/>
    </source>
</evidence>
<gene>
    <name evidence="1" type="ORF">PVK06_019240</name>
</gene>
<organism evidence="1 2">
    <name type="scientific">Gossypium arboreum</name>
    <name type="common">Tree cotton</name>
    <name type="synonym">Gossypium nanking</name>
    <dbReference type="NCBI Taxonomy" id="29729"/>
    <lineage>
        <taxon>Eukaryota</taxon>
        <taxon>Viridiplantae</taxon>
        <taxon>Streptophyta</taxon>
        <taxon>Embryophyta</taxon>
        <taxon>Tracheophyta</taxon>
        <taxon>Spermatophyta</taxon>
        <taxon>Magnoliopsida</taxon>
        <taxon>eudicotyledons</taxon>
        <taxon>Gunneridae</taxon>
        <taxon>Pentapetalae</taxon>
        <taxon>rosids</taxon>
        <taxon>malvids</taxon>
        <taxon>Malvales</taxon>
        <taxon>Malvaceae</taxon>
        <taxon>Malvoideae</taxon>
        <taxon>Gossypium</taxon>
    </lineage>
</organism>
<dbReference type="Proteomes" id="UP001358586">
    <property type="component" value="Chromosome 6"/>
</dbReference>
<keyword evidence="2" id="KW-1185">Reference proteome</keyword>
<dbReference type="EMBL" id="JARKNE010000006">
    <property type="protein sequence ID" value="KAK5824465.1"/>
    <property type="molecule type" value="Genomic_DNA"/>
</dbReference>
<reference evidence="1 2" key="1">
    <citation type="submission" date="2023-03" db="EMBL/GenBank/DDBJ databases">
        <title>WGS of Gossypium arboreum.</title>
        <authorList>
            <person name="Yu D."/>
        </authorList>
    </citation>
    <scope>NUCLEOTIDE SEQUENCE [LARGE SCALE GENOMIC DNA]</scope>
    <source>
        <tissue evidence="1">Leaf</tissue>
    </source>
</reference>
<evidence type="ECO:0000313" key="1">
    <source>
        <dbReference type="EMBL" id="KAK5824465.1"/>
    </source>
</evidence>
<name>A0ABR0PJ76_GOSAR</name>
<comment type="caution">
    <text evidence="1">The sequence shown here is derived from an EMBL/GenBank/DDBJ whole genome shotgun (WGS) entry which is preliminary data.</text>
</comment>
<proteinExistence type="predicted"/>
<protein>
    <recommendedName>
        <fullName evidence="3">Retrotransposon Copia-like N-terminal domain-containing protein</fullName>
    </recommendedName>
</protein>